<dbReference type="AlphaFoldDB" id="A0AAV5G507"/>
<protein>
    <submittedName>
        <fullName evidence="1">Uncharacterized protein</fullName>
    </submittedName>
</protein>
<gene>
    <name evidence="1" type="primary">gn00766</name>
    <name evidence="1" type="ORF">PR202_gn00766</name>
</gene>
<reference evidence="1" key="1">
    <citation type="journal article" date="2018" name="DNA Res.">
        <title>Multiple hybrid de novo genome assembly of finger millet, an orphan allotetraploid crop.</title>
        <authorList>
            <person name="Hatakeyama M."/>
            <person name="Aluri S."/>
            <person name="Balachadran M.T."/>
            <person name="Sivarajan S.R."/>
            <person name="Patrignani A."/>
            <person name="Gruter S."/>
            <person name="Poveda L."/>
            <person name="Shimizu-Inatsugi R."/>
            <person name="Baeten J."/>
            <person name="Francoijs K.J."/>
            <person name="Nataraja K.N."/>
            <person name="Reddy Y.A.N."/>
            <person name="Phadnis S."/>
            <person name="Ravikumar R.L."/>
            <person name="Schlapbach R."/>
            <person name="Sreeman S.M."/>
            <person name="Shimizu K.K."/>
        </authorList>
    </citation>
    <scope>NUCLEOTIDE SEQUENCE</scope>
</reference>
<evidence type="ECO:0000313" key="1">
    <source>
        <dbReference type="EMBL" id="GJN41395.1"/>
    </source>
</evidence>
<organism evidence="1 2">
    <name type="scientific">Eleusine coracana subsp. coracana</name>
    <dbReference type="NCBI Taxonomy" id="191504"/>
    <lineage>
        <taxon>Eukaryota</taxon>
        <taxon>Viridiplantae</taxon>
        <taxon>Streptophyta</taxon>
        <taxon>Embryophyta</taxon>
        <taxon>Tracheophyta</taxon>
        <taxon>Spermatophyta</taxon>
        <taxon>Magnoliopsida</taxon>
        <taxon>Liliopsida</taxon>
        <taxon>Poales</taxon>
        <taxon>Poaceae</taxon>
        <taxon>PACMAD clade</taxon>
        <taxon>Chloridoideae</taxon>
        <taxon>Cynodonteae</taxon>
        <taxon>Eleusininae</taxon>
        <taxon>Eleusine</taxon>
    </lineage>
</organism>
<keyword evidence="2" id="KW-1185">Reference proteome</keyword>
<comment type="caution">
    <text evidence="1">The sequence shown here is derived from an EMBL/GenBank/DDBJ whole genome shotgun (WGS) entry which is preliminary data.</text>
</comment>
<sequence length="94" mass="11437">MPTYFLTIFKPPKGTICRIDRFRRSFLWNGKEPERVRGDHCLVNWQTYLLPKKWGGLGIKDLEKFSRALRMRWLWHSWDHTTKPWKHPECVTLP</sequence>
<accession>A0AAV5G507</accession>
<dbReference type="EMBL" id="BQKI01000321">
    <property type="protein sequence ID" value="GJN41395.1"/>
    <property type="molecule type" value="Genomic_DNA"/>
</dbReference>
<dbReference type="PANTHER" id="PTHR33116">
    <property type="entry name" value="REVERSE TRANSCRIPTASE ZINC-BINDING DOMAIN-CONTAINING PROTEIN-RELATED-RELATED"/>
    <property type="match status" value="1"/>
</dbReference>
<proteinExistence type="predicted"/>
<reference evidence="1" key="2">
    <citation type="submission" date="2021-12" db="EMBL/GenBank/DDBJ databases">
        <title>Resequencing data analysis of finger millet.</title>
        <authorList>
            <person name="Hatakeyama M."/>
            <person name="Aluri S."/>
            <person name="Balachadran M.T."/>
            <person name="Sivarajan S.R."/>
            <person name="Poveda L."/>
            <person name="Shimizu-Inatsugi R."/>
            <person name="Schlapbach R."/>
            <person name="Sreeman S.M."/>
            <person name="Shimizu K.K."/>
        </authorList>
    </citation>
    <scope>NUCLEOTIDE SEQUENCE</scope>
</reference>
<dbReference type="PANTHER" id="PTHR33116:SF78">
    <property type="entry name" value="OS12G0587133 PROTEIN"/>
    <property type="match status" value="1"/>
</dbReference>
<evidence type="ECO:0000313" key="2">
    <source>
        <dbReference type="Proteomes" id="UP001054889"/>
    </source>
</evidence>
<dbReference type="Proteomes" id="UP001054889">
    <property type="component" value="Unassembled WGS sequence"/>
</dbReference>
<name>A0AAV5G507_ELECO</name>